<protein>
    <submittedName>
        <fullName evidence="2">Hypothetical glycosyl hydrolase family 15</fullName>
    </submittedName>
</protein>
<organism evidence="2 3">
    <name type="scientific">Niabella drilacis (strain DSM 25811 / CCM 8410 / CCUG 62505 / LMG 26954 / E90)</name>
    <dbReference type="NCBI Taxonomy" id="1285928"/>
    <lineage>
        <taxon>Bacteria</taxon>
        <taxon>Pseudomonadati</taxon>
        <taxon>Bacteroidota</taxon>
        <taxon>Chitinophagia</taxon>
        <taxon>Chitinophagales</taxon>
        <taxon>Chitinophagaceae</taxon>
        <taxon>Niabella</taxon>
    </lineage>
</organism>
<reference evidence="3" key="1">
    <citation type="submission" date="2016-10" db="EMBL/GenBank/DDBJ databases">
        <authorList>
            <person name="Varghese N."/>
            <person name="Submissions S."/>
        </authorList>
    </citation>
    <scope>NUCLEOTIDE SEQUENCE [LARGE SCALE GENOMIC DNA]</scope>
    <source>
        <strain evidence="3">DSM 25811 / CCM 8410 / LMG 26954 / E90</strain>
    </source>
</reference>
<dbReference type="GO" id="GO:0016787">
    <property type="term" value="F:hydrolase activity"/>
    <property type="evidence" value="ECO:0007669"/>
    <property type="project" value="UniProtKB-KW"/>
</dbReference>
<evidence type="ECO:0000313" key="3">
    <source>
        <dbReference type="Proteomes" id="UP000198757"/>
    </source>
</evidence>
<dbReference type="Pfam" id="PF14885">
    <property type="entry name" value="GHL15"/>
    <property type="match status" value="1"/>
</dbReference>
<dbReference type="Proteomes" id="UP000198757">
    <property type="component" value="Unassembled WGS sequence"/>
</dbReference>
<dbReference type="InterPro" id="IPR029455">
    <property type="entry name" value="GHL15"/>
</dbReference>
<dbReference type="AlphaFoldDB" id="A0A1G6TBQ9"/>
<keyword evidence="2" id="KW-0378">Hydrolase</keyword>
<keyword evidence="1" id="KW-0732">Signal</keyword>
<feature type="chain" id="PRO_5011494783" evidence="1">
    <location>
        <begin position="21"/>
        <end position="417"/>
    </location>
</feature>
<proteinExistence type="predicted"/>
<name>A0A1G6TBQ9_NIADE</name>
<dbReference type="STRING" id="1285928.SAMN04487894_107163"/>
<feature type="signal peptide" evidence="1">
    <location>
        <begin position="1"/>
        <end position="20"/>
    </location>
</feature>
<dbReference type="OrthoDB" id="9805159at2"/>
<evidence type="ECO:0000313" key="2">
    <source>
        <dbReference type="EMBL" id="SDD26501.1"/>
    </source>
</evidence>
<sequence length="417" mass="47459">MRIICSTYLFAILFGFVACARDNGGEVLPAYKEPPISGPVTDNAINKPTGFWFYLSWQDITEEQIAREAPRRTVVIMQAWKNHYIPIFKKYNPDIKVLVYKNMSASIDTYELDPKTGDTLISTGVGYDYAAKNHPDWFLLDTDNNRIRFVDYNNLRQMDIGNSGYQEYWSNTVTAELIKYAWDGVFIDDVLFTVSEHHPGLKIKKYQTDTAFQTANKNMLNVVQTKLKSAGKMSIGNMTGALNAPGQWNEYLKYMDGALDEWWLVNGPGDYSGGDLWHSEMAEAASAAKMNKLILVQPHSSESDAKGYYYALASYWLVNDGNVSFSEQPVADGYYLPYTWRPEYEWNMGKPLGGYDSVGTNFKYYRRDFTRAIVIVNPQVANISINLDQTYLNEGGQRVSQIIMPPKTGTILRRIFP</sequence>
<gene>
    <name evidence="2" type="ORF">SAMN04487894_107163</name>
</gene>
<evidence type="ECO:0000256" key="1">
    <source>
        <dbReference type="SAM" id="SignalP"/>
    </source>
</evidence>
<dbReference type="EMBL" id="FMZO01000007">
    <property type="protein sequence ID" value="SDD26501.1"/>
    <property type="molecule type" value="Genomic_DNA"/>
</dbReference>
<dbReference type="PROSITE" id="PS51257">
    <property type="entry name" value="PROKAR_LIPOPROTEIN"/>
    <property type="match status" value="1"/>
</dbReference>
<accession>A0A1G6TBQ9</accession>
<keyword evidence="3" id="KW-1185">Reference proteome</keyword>
<dbReference type="RefSeq" id="WP_143019773.1">
    <property type="nucleotide sequence ID" value="NZ_FMZO01000007.1"/>
</dbReference>